<comment type="caution">
    <text evidence="33">The sequence shown here is derived from an EMBL/GenBank/DDBJ whole genome shotgun (WGS) entry which is preliminary data.</text>
</comment>
<evidence type="ECO:0000256" key="11">
    <source>
        <dbReference type="ARBA" id="ARBA00022737"/>
    </source>
</evidence>
<evidence type="ECO:0000256" key="14">
    <source>
        <dbReference type="ARBA" id="ARBA00022801"/>
    </source>
</evidence>
<dbReference type="EC" id="6.5.1.1" evidence="27"/>
<feature type="transmembrane region" description="Helical" evidence="30">
    <location>
        <begin position="1632"/>
        <end position="1653"/>
    </location>
</feature>
<dbReference type="Pfam" id="PF01068">
    <property type="entry name" value="DNA_ligase_A_M"/>
    <property type="match status" value="1"/>
</dbReference>
<dbReference type="InterPro" id="IPR044125">
    <property type="entry name" value="Adenylation_DNA_ligase_IV"/>
</dbReference>
<evidence type="ECO:0000256" key="28">
    <source>
        <dbReference type="RuleBase" id="RU004196"/>
    </source>
</evidence>
<dbReference type="SUPFAM" id="SSF50249">
    <property type="entry name" value="Nucleic acid-binding proteins"/>
    <property type="match status" value="1"/>
</dbReference>
<dbReference type="Gene3D" id="3.40.50.10190">
    <property type="entry name" value="BRCT domain"/>
    <property type="match status" value="1"/>
</dbReference>
<keyword evidence="22 27" id="KW-0233">DNA recombination</keyword>
<keyword evidence="20" id="KW-0482">Metalloprotease</keyword>
<dbReference type="PROSITE" id="PS00697">
    <property type="entry name" value="DNA_LIGASE_A1"/>
    <property type="match status" value="1"/>
</dbReference>
<keyword evidence="13 27" id="KW-0227">DNA damage</keyword>
<keyword evidence="25" id="KW-0539">Nucleus</keyword>
<evidence type="ECO:0000256" key="2">
    <source>
        <dbReference type="ARBA" id="ARBA00001947"/>
    </source>
</evidence>
<feature type="domain" description="ATP-dependent DNA ligase family profile" evidence="31">
    <location>
        <begin position="366"/>
        <end position="534"/>
    </location>
</feature>
<dbReference type="PANTHER" id="PTHR45997:SF1">
    <property type="entry name" value="DNA LIGASE 4"/>
    <property type="match status" value="1"/>
</dbReference>
<comment type="similarity">
    <text evidence="5 28">Belongs to the ATP-dependent DNA ligase family.</text>
</comment>
<dbReference type="InterPro" id="IPR000977">
    <property type="entry name" value="DNA_ligase_ATP-dep"/>
</dbReference>
<comment type="cofactor">
    <cofactor evidence="2">
        <name>Zn(2+)</name>
        <dbReference type="ChEBI" id="CHEBI:29105"/>
    </cofactor>
</comment>
<dbReference type="Gene3D" id="3.40.630.10">
    <property type="entry name" value="Zn peptidases"/>
    <property type="match status" value="1"/>
</dbReference>
<reference evidence="33 34" key="1">
    <citation type="journal article" date="2024" name="Nat. Commun.">
        <title>Phylogenomics reveals the evolutionary origins of lichenization in chlorophyte algae.</title>
        <authorList>
            <person name="Puginier C."/>
            <person name="Libourel C."/>
            <person name="Otte J."/>
            <person name="Skaloud P."/>
            <person name="Haon M."/>
            <person name="Grisel S."/>
            <person name="Petersen M."/>
            <person name="Berrin J.G."/>
            <person name="Delaux P.M."/>
            <person name="Dal Grande F."/>
            <person name="Keller J."/>
        </authorList>
    </citation>
    <scope>NUCLEOTIDE SEQUENCE [LARGE SCALE GENOMIC DNA]</scope>
    <source>
        <strain evidence="33 34">SAG 2523</strain>
    </source>
</reference>
<dbReference type="GO" id="GO:0006310">
    <property type="term" value="P:DNA recombination"/>
    <property type="evidence" value="ECO:0007669"/>
    <property type="project" value="UniProtKB-KW"/>
</dbReference>
<keyword evidence="9 30" id="KW-0812">Transmembrane</keyword>
<dbReference type="SUPFAM" id="SSF56091">
    <property type="entry name" value="DNA ligase/mRNA capping enzyme, catalytic domain"/>
    <property type="match status" value="1"/>
</dbReference>
<keyword evidence="23" id="KW-0325">Glycoprotein</keyword>
<dbReference type="Gene3D" id="1.10.3260.10">
    <property type="entry name" value="DNA ligase, ATP-dependent, N-terminal domain"/>
    <property type="match status" value="1"/>
</dbReference>
<keyword evidence="34" id="KW-1185">Reference proteome</keyword>
<dbReference type="Pfam" id="PF04389">
    <property type="entry name" value="Peptidase_M28"/>
    <property type="match status" value="1"/>
</dbReference>
<keyword evidence="19 30" id="KW-1133">Transmembrane helix</keyword>
<keyword evidence="17 27" id="KW-0067">ATP-binding</keyword>
<comment type="subcellular location">
    <subcellularLocation>
        <location evidence="4">Endoplasmic reticulum membrane</location>
        <topology evidence="4">Multi-pass membrane protein</topology>
    </subcellularLocation>
    <subcellularLocation>
        <location evidence="3">Nucleus</location>
    </subcellularLocation>
</comment>
<dbReference type="GO" id="GO:0006508">
    <property type="term" value="P:proteolysis"/>
    <property type="evidence" value="ECO:0007669"/>
    <property type="project" value="UniProtKB-KW"/>
</dbReference>
<evidence type="ECO:0000313" key="33">
    <source>
        <dbReference type="EMBL" id="KAK9866836.1"/>
    </source>
</evidence>
<feature type="compositionally biased region" description="Low complexity" evidence="29">
    <location>
        <begin position="1077"/>
        <end position="1091"/>
    </location>
</feature>
<dbReference type="PROSITE" id="PS50172">
    <property type="entry name" value="BRCT"/>
    <property type="match status" value="1"/>
</dbReference>
<dbReference type="InterPro" id="IPR016059">
    <property type="entry name" value="DNA_ligase_ATP-dep_CS"/>
</dbReference>
<dbReference type="InterPro" id="IPR036599">
    <property type="entry name" value="DNA_ligase_N_sf"/>
</dbReference>
<keyword evidence="8" id="KW-0645">Protease</keyword>
<feature type="compositionally biased region" description="Basic and acidic residues" evidence="29">
    <location>
        <begin position="1157"/>
        <end position="1166"/>
    </location>
</feature>
<dbReference type="InterPro" id="IPR012309">
    <property type="entry name" value="DNA_ligase_ATP-dep_C"/>
</dbReference>
<dbReference type="SUPFAM" id="SSF117018">
    <property type="entry name" value="ATP-dependent DNA ligase DNA-binding domain"/>
    <property type="match status" value="1"/>
</dbReference>
<dbReference type="PANTHER" id="PTHR45997">
    <property type="entry name" value="DNA LIGASE 4"/>
    <property type="match status" value="1"/>
</dbReference>
<organism evidence="33 34">
    <name type="scientific">Apatococcus fuscideae</name>
    <dbReference type="NCBI Taxonomy" id="2026836"/>
    <lineage>
        <taxon>Eukaryota</taxon>
        <taxon>Viridiplantae</taxon>
        <taxon>Chlorophyta</taxon>
        <taxon>core chlorophytes</taxon>
        <taxon>Trebouxiophyceae</taxon>
        <taxon>Chlorellales</taxon>
        <taxon>Chlorellaceae</taxon>
        <taxon>Apatococcus</taxon>
    </lineage>
</organism>
<protein>
    <recommendedName>
        <fullName evidence="27">DNA ligase</fullName>
        <ecNumber evidence="27">6.5.1.1</ecNumber>
    </recommendedName>
</protein>
<dbReference type="GO" id="GO:0071897">
    <property type="term" value="P:DNA biosynthetic process"/>
    <property type="evidence" value="ECO:0007669"/>
    <property type="project" value="InterPro"/>
</dbReference>
<evidence type="ECO:0000256" key="10">
    <source>
        <dbReference type="ARBA" id="ARBA00022723"/>
    </source>
</evidence>
<dbReference type="SUPFAM" id="SSF52113">
    <property type="entry name" value="BRCT domain"/>
    <property type="match status" value="1"/>
</dbReference>
<proteinExistence type="inferred from homology"/>
<keyword evidence="10" id="KW-0479">Metal-binding</keyword>
<dbReference type="GO" id="GO:0008237">
    <property type="term" value="F:metallopeptidase activity"/>
    <property type="evidence" value="ECO:0007669"/>
    <property type="project" value="UniProtKB-KW"/>
</dbReference>
<evidence type="ECO:0000256" key="16">
    <source>
        <dbReference type="ARBA" id="ARBA00022833"/>
    </source>
</evidence>
<feature type="domain" description="BRCT" evidence="32">
    <location>
        <begin position="710"/>
        <end position="798"/>
    </location>
</feature>
<evidence type="ECO:0000256" key="4">
    <source>
        <dbReference type="ARBA" id="ARBA00004477"/>
    </source>
</evidence>
<dbReference type="InterPro" id="IPR012340">
    <property type="entry name" value="NA-bd_OB-fold"/>
</dbReference>
<dbReference type="Pfam" id="PF00533">
    <property type="entry name" value="BRCT"/>
    <property type="match status" value="1"/>
</dbReference>
<evidence type="ECO:0000256" key="7">
    <source>
        <dbReference type="ARBA" id="ARBA00022598"/>
    </source>
</evidence>
<evidence type="ECO:0000256" key="18">
    <source>
        <dbReference type="ARBA" id="ARBA00022842"/>
    </source>
</evidence>
<evidence type="ECO:0000256" key="3">
    <source>
        <dbReference type="ARBA" id="ARBA00004123"/>
    </source>
</evidence>
<evidence type="ECO:0000256" key="9">
    <source>
        <dbReference type="ARBA" id="ARBA00022692"/>
    </source>
</evidence>
<keyword evidence="24 27" id="KW-0234">DNA repair</keyword>
<feature type="non-terminal residue" evidence="33">
    <location>
        <position position="1758"/>
    </location>
</feature>
<evidence type="ECO:0000256" key="24">
    <source>
        <dbReference type="ARBA" id="ARBA00023204"/>
    </source>
</evidence>
<dbReference type="CDD" id="cd07903">
    <property type="entry name" value="Adenylation_DNA_ligase_IV"/>
    <property type="match status" value="1"/>
</dbReference>
<dbReference type="InterPro" id="IPR012308">
    <property type="entry name" value="DNA_ligase_ATP-dep_N"/>
</dbReference>
<evidence type="ECO:0000256" key="27">
    <source>
        <dbReference type="RuleBase" id="RU000617"/>
    </source>
</evidence>
<dbReference type="SUPFAM" id="SSF53187">
    <property type="entry name" value="Zn-dependent exopeptidases"/>
    <property type="match status" value="1"/>
</dbReference>
<accession>A0AAW1TEF5</accession>
<evidence type="ECO:0000256" key="15">
    <source>
        <dbReference type="ARBA" id="ARBA00022824"/>
    </source>
</evidence>
<dbReference type="Pfam" id="PF04675">
    <property type="entry name" value="DNA_ligase_A_N"/>
    <property type="match status" value="1"/>
</dbReference>
<feature type="region of interest" description="Disordered" evidence="29">
    <location>
        <begin position="1195"/>
        <end position="1232"/>
    </location>
</feature>
<dbReference type="InterPro" id="IPR001357">
    <property type="entry name" value="BRCT_dom"/>
</dbReference>
<keyword evidence="21 30" id="KW-0472">Membrane</keyword>
<evidence type="ECO:0000256" key="30">
    <source>
        <dbReference type="SAM" id="Phobius"/>
    </source>
</evidence>
<dbReference type="GO" id="GO:0005789">
    <property type="term" value="C:endoplasmic reticulum membrane"/>
    <property type="evidence" value="ECO:0007669"/>
    <property type="project" value="UniProtKB-SubCell"/>
</dbReference>
<evidence type="ECO:0000256" key="22">
    <source>
        <dbReference type="ARBA" id="ARBA00023172"/>
    </source>
</evidence>
<evidence type="ECO:0000259" key="31">
    <source>
        <dbReference type="PROSITE" id="PS50160"/>
    </source>
</evidence>
<keyword evidence="18" id="KW-0460">Magnesium</keyword>
<keyword evidence="7 27" id="KW-0436">Ligase</keyword>
<dbReference type="EMBL" id="JALJOV010000130">
    <property type="protein sequence ID" value="KAK9866836.1"/>
    <property type="molecule type" value="Genomic_DNA"/>
</dbReference>
<evidence type="ECO:0000256" key="29">
    <source>
        <dbReference type="SAM" id="MobiDB-lite"/>
    </source>
</evidence>
<evidence type="ECO:0000256" key="13">
    <source>
        <dbReference type="ARBA" id="ARBA00022763"/>
    </source>
</evidence>
<comment type="cofactor">
    <cofactor evidence="1">
        <name>Mg(2+)</name>
        <dbReference type="ChEBI" id="CHEBI:18420"/>
    </cofactor>
</comment>
<keyword evidence="16" id="KW-0862">Zinc</keyword>
<feature type="region of interest" description="Disordered" evidence="29">
    <location>
        <begin position="1139"/>
        <end position="1178"/>
    </location>
</feature>
<dbReference type="InterPro" id="IPR048024">
    <property type="entry name" value="Fxna-like_M28_dom"/>
</dbReference>
<dbReference type="GO" id="GO:0006297">
    <property type="term" value="P:nucleotide-excision repair, DNA gap filling"/>
    <property type="evidence" value="ECO:0007669"/>
    <property type="project" value="TreeGrafter"/>
</dbReference>
<dbReference type="GO" id="GO:0006303">
    <property type="term" value="P:double-strand break repair via nonhomologous end joining"/>
    <property type="evidence" value="ECO:0007669"/>
    <property type="project" value="TreeGrafter"/>
</dbReference>
<keyword evidence="15" id="KW-0256">Endoplasmic reticulum</keyword>
<evidence type="ECO:0000256" key="23">
    <source>
        <dbReference type="ARBA" id="ARBA00023180"/>
    </source>
</evidence>
<dbReference type="GO" id="GO:0032807">
    <property type="term" value="C:DNA ligase IV complex"/>
    <property type="evidence" value="ECO:0007669"/>
    <property type="project" value="TreeGrafter"/>
</dbReference>
<dbReference type="CDD" id="cd03875">
    <property type="entry name" value="M28_Fxna_like"/>
    <property type="match status" value="1"/>
</dbReference>
<evidence type="ECO:0000256" key="21">
    <source>
        <dbReference type="ARBA" id="ARBA00023136"/>
    </source>
</evidence>
<evidence type="ECO:0000256" key="12">
    <source>
        <dbReference type="ARBA" id="ARBA00022741"/>
    </source>
</evidence>
<dbReference type="PROSITE" id="PS50160">
    <property type="entry name" value="DNA_LIGASE_A3"/>
    <property type="match status" value="1"/>
</dbReference>
<evidence type="ECO:0000256" key="25">
    <source>
        <dbReference type="ARBA" id="ARBA00023242"/>
    </source>
</evidence>
<keyword evidence="14" id="KW-0378">Hydrolase</keyword>
<evidence type="ECO:0000256" key="17">
    <source>
        <dbReference type="ARBA" id="ARBA00022840"/>
    </source>
</evidence>
<dbReference type="InterPro" id="IPR036420">
    <property type="entry name" value="BRCT_dom_sf"/>
</dbReference>
<dbReference type="GO" id="GO:0003910">
    <property type="term" value="F:DNA ligase (ATP) activity"/>
    <property type="evidence" value="ECO:0007669"/>
    <property type="project" value="UniProtKB-EC"/>
</dbReference>
<evidence type="ECO:0000256" key="1">
    <source>
        <dbReference type="ARBA" id="ARBA00001946"/>
    </source>
</evidence>
<dbReference type="GO" id="GO:0003677">
    <property type="term" value="F:DNA binding"/>
    <property type="evidence" value="ECO:0007669"/>
    <property type="project" value="InterPro"/>
</dbReference>
<keyword evidence="12 27" id="KW-0547">Nucleotide-binding</keyword>
<dbReference type="GO" id="GO:0005524">
    <property type="term" value="F:ATP binding"/>
    <property type="evidence" value="ECO:0007669"/>
    <property type="project" value="UniProtKB-KW"/>
</dbReference>
<feature type="transmembrane region" description="Helical" evidence="30">
    <location>
        <begin position="1674"/>
        <end position="1698"/>
    </location>
</feature>
<evidence type="ECO:0000313" key="34">
    <source>
        <dbReference type="Proteomes" id="UP001485043"/>
    </source>
</evidence>
<evidence type="ECO:0000256" key="5">
    <source>
        <dbReference type="ARBA" id="ARBA00007572"/>
    </source>
</evidence>
<dbReference type="InterPro" id="IPR012310">
    <property type="entry name" value="DNA_ligase_ATP-dep_cent"/>
</dbReference>
<dbReference type="Gene3D" id="2.40.50.140">
    <property type="entry name" value="Nucleic acid-binding proteins"/>
    <property type="match status" value="1"/>
</dbReference>
<gene>
    <name evidence="33" type="ORF">WJX84_010730</name>
</gene>
<dbReference type="InterPro" id="IPR029710">
    <property type="entry name" value="LIG4"/>
</dbReference>
<dbReference type="SMART" id="SM00292">
    <property type="entry name" value="BRCT"/>
    <property type="match status" value="1"/>
</dbReference>
<dbReference type="FunFam" id="3.40.630.10:FF:000008">
    <property type="entry name" value="Endoplasmic reticulum metallopeptidase 1"/>
    <property type="match status" value="1"/>
</dbReference>
<name>A0AAW1TEF5_9CHLO</name>
<evidence type="ECO:0000256" key="19">
    <source>
        <dbReference type="ARBA" id="ARBA00022989"/>
    </source>
</evidence>
<evidence type="ECO:0000256" key="20">
    <source>
        <dbReference type="ARBA" id="ARBA00023049"/>
    </source>
</evidence>
<feature type="region of interest" description="Disordered" evidence="29">
    <location>
        <begin position="1038"/>
        <end position="1126"/>
    </location>
</feature>
<dbReference type="InterPro" id="IPR007484">
    <property type="entry name" value="Peptidase_M28"/>
</dbReference>
<dbReference type="Proteomes" id="UP001485043">
    <property type="component" value="Unassembled WGS sequence"/>
</dbReference>
<sequence length="1758" mass="191610">MVRPSQLSFDTLVTFFDHVKGLKGKKDVRRKQLATFINSNLENNSDELFDFWRLLLPQLDNERRNYGLKEATFVKVLNDACAKDPKVHQSAQRAIDFKKQGEFADVMKKELFISACRKQPEDPGRKDLKLSHVNDRLDELMRDDSREGKKHTLQWLINHTTPDQMMWLVRIILGDLKIGMREDSLVPMIHEDAGDLLNVTSSLKTVCHDLRDRNKRSPRKDVEPLSSVRPQLARSGVTSVEQAFQLMKGKPFLVETKFDGERIQVHRKGSEMAFFSRNAIEHGMQSSYDILERVFKKQVKPGDFILDGELIVWNKSARAFEPFGGLKGAINGAKNGTLPSEELVITSRFDRGDDGDLEGGMPAETATLADLHLAYIAFDILYTNNESVINRTLLQRQEVLKDTVSLVEGEGTPVGKGTVNASIQLLLPGQGLRLPHFLEPGEAPGERATCSERCNSLEQIETMFRASNDLKEEGIIIKAADSPWVTNDRSSAWVKLKPDYVKQSELDAVIIGGLYGKRQKSAGKITEFLLALAEEPLDRSQAPSRFITFCRVGTGLSDEEREKVVRRLQPLMMEAKISKSGKSNAPSCYKITGRPKERPDVWITDPLQSIVVEVKADVRMIKSEQFATDWSLRFPRIQRLREDKSATEVQTHEDFKAMVQLNRGTAGGTDHEKGSKAAQKKKQKQAARVQPVDVGVVDHFRPVDISDVQVEGDILKGCSIWFANSGKMSQAERETLVAQLGGKVTQNWTSSVTHIIAAEKSGYKFENQVKHQRDVVLVAWLQQCKQDQRLIPLRPHHYLHLSQATIAGMPDVDQYGDSFFEECTAQDLRAIMGGMQPTGMHPMALQRLALGDADKGDEATPLGPPAKQSKRAKTTLQDHASANEIVRTAIAAAAASETALASLQLGRLAMQVLLGGGQKAEAVGASTTHLVGLLQNGPCCSPRQLLQAVVQQAGGSAAATALGQALYMCTLHLMTPRWVEESEAAACALEPGQIASAIMAQQHNSVLQLDEAEAADLPPEEAANFRLAAWPWSDFGAEAPRASIPSDHDTDPSTGARAKRRHHIILESESDAEDPAAEPAAPDSDATADSVPSHEDPQPSMHGPSSGWSIPINRAAPSQGTEAAGDELADGAYKAIPQASSQPFNVHTGRAGISQRKGPEEAREPGNDDGTGGGMMVDEDEGVDDDEDPFAAMLREGEGPGSLCAGRCPGTADMRQRKRQTAPKPHPGKSAARARLAQSDRSWILILAVFTGLACFGQYRLLWTPPVLDASADPAKFSEIRALQHVRALSQDIGYRHVATSGIEAASLYIEDQLLNLQQETTRNNLDVKVTREQLTGGVDMDFFNLPVTNAYNNLTAISIRIASPASKGIKSVLVNAHFDSVFGTTGASDCAACVGIQIEMARAMLADPKLDLPAPVVFAFNGGEETLSQAAHGYMAQSEFAAELGAFINIESTGPGGPDILFQHTGAWTVAAYANHAKYPRGAVVGQDFFDAGLIPADSDYRMFSSKHFGWLPGIDVASVLDATAYHTHQDNTNRIRPGTIQAMGENMLGAVRGFAKHLAKQQDEVPDGSDVDSVFFDLSGFKMVSYSGVPALLIHHLPLFLSSAALHQALPGPYSQGTRWCGTLGRFGRLVIYLLCTTPVILIEHPILSLLTRHISEKLSQAGAAPPPWGFLVADGVIGAAIGATTSLLAGLLLPWLACTLQPRLKTAILILLSIAILAGTEASLNRTAYKVEHPKKTLLQQLHLHGANGDVHRSL</sequence>
<dbReference type="NCBIfam" id="TIGR00574">
    <property type="entry name" value="dnl1"/>
    <property type="match status" value="1"/>
</dbReference>
<evidence type="ECO:0000256" key="8">
    <source>
        <dbReference type="ARBA" id="ARBA00022670"/>
    </source>
</evidence>
<comment type="catalytic activity">
    <reaction evidence="26 27">
        <text>ATP + (deoxyribonucleotide)n-3'-hydroxyl + 5'-phospho-(deoxyribonucleotide)m = (deoxyribonucleotide)n+m + AMP + diphosphate.</text>
        <dbReference type="EC" id="6.5.1.1"/>
    </reaction>
</comment>
<evidence type="ECO:0000256" key="6">
    <source>
        <dbReference type="ARBA" id="ARBA00010918"/>
    </source>
</evidence>
<feature type="region of interest" description="Disordered" evidence="29">
    <location>
        <begin position="662"/>
        <end position="688"/>
    </location>
</feature>
<dbReference type="GO" id="GO:0046872">
    <property type="term" value="F:metal ion binding"/>
    <property type="evidence" value="ECO:0007669"/>
    <property type="project" value="UniProtKB-KW"/>
</dbReference>
<dbReference type="Pfam" id="PF04679">
    <property type="entry name" value="DNA_ligase_A_C"/>
    <property type="match status" value="1"/>
</dbReference>
<keyword evidence="11" id="KW-0677">Repeat</keyword>
<evidence type="ECO:0000259" key="32">
    <source>
        <dbReference type="PROSITE" id="PS50172"/>
    </source>
</evidence>
<evidence type="ECO:0000256" key="26">
    <source>
        <dbReference type="ARBA" id="ARBA00034003"/>
    </source>
</evidence>
<feature type="transmembrane region" description="Helical" evidence="30">
    <location>
        <begin position="1593"/>
        <end position="1612"/>
    </location>
</feature>
<comment type="similarity">
    <text evidence="6">Belongs to the peptidase M28 family.</text>
</comment>
<dbReference type="Gene3D" id="3.30.470.30">
    <property type="entry name" value="DNA ligase/mRNA capping enzyme"/>
    <property type="match status" value="1"/>
</dbReference>